<evidence type="ECO:0000313" key="6">
    <source>
        <dbReference type="EMBL" id="KAH0455445.1"/>
    </source>
</evidence>
<evidence type="ECO:0000256" key="2">
    <source>
        <dbReference type="ARBA" id="ARBA00007606"/>
    </source>
</evidence>
<dbReference type="Gene3D" id="2.60.120.200">
    <property type="match status" value="1"/>
</dbReference>
<dbReference type="InterPro" id="IPR050258">
    <property type="entry name" value="Leguminous_Lectin"/>
</dbReference>
<dbReference type="InterPro" id="IPR013320">
    <property type="entry name" value="ConA-like_dom_sf"/>
</dbReference>
<gene>
    <name evidence="6" type="ORF">IEQ34_015477</name>
</gene>
<keyword evidence="3" id="KW-0472">Membrane</keyword>
<comment type="caution">
    <text evidence="6">The sequence shown here is derived from an EMBL/GenBank/DDBJ whole genome shotgun (WGS) entry which is preliminary data.</text>
</comment>
<sequence>MIKLLRCIKDIGISYGCSSHRLNEVLSWNFEKHGGASSMKSKDCIFLNVKLALYALGEEFGKVPLGLLPELSHAFYPTPFPFLNSADEPYSFSTSFVFAIVPHYTKISSEGLTFAISPTPNLYSTLPSQFLGLFNLSSNGQATNHIVVVELDTIEKKEFDDINDNQIGINLNSLTFVVAAPASYAKSSSLFRNLSLISGQTMRIWAEYDAKKMEFNVTLAPLTTPKPVLPLLSYTINLSSVLLSKMYVGFSSSTGVATGSHYILRWSLCLNGREAKLLAFNLMAAGNEIAWRNETAWRSEMAGCIEIETLS</sequence>
<dbReference type="PANTHER" id="PTHR32401">
    <property type="entry name" value="CONCANAVALIN A-LIKE LECTIN FAMILY PROTEIN"/>
    <property type="match status" value="1"/>
</dbReference>
<protein>
    <recommendedName>
        <fullName evidence="5">Legume lectin domain-containing protein</fullName>
    </recommendedName>
</protein>
<dbReference type="GO" id="GO:0030246">
    <property type="term" value="F:carbohydrate binding"/>
    <property type="evidence" value="ECO:0007669"/>
    <property type="project" value="UniProtKB-KW"/>
</dbReference>
<dbReference type="FunFam" id="2.60.120.200:FF:000112">
    <property type="entry name" value="L-type lectin-domain containing receptor kinase V.9"/>
    <property type="match status" value="1"/>
</dbReference>
<dbReference type="EMBL" id="JAGFBR010000014">
    <property type="protein sequence ID" value="KAH0455445.1"/>
    <property type="molecule type" value="Genomic_DNA"/>
</dbReference>
<evidence type="ECO:0000256" key="4">
    <source>
        <dbReference type="ARBA" id="ARBA00022734"/>
    </source>
</evidence>
<dbReference type="InterPro" id="IPR001220">
    <property type="entry name" value="Legume_lectin_dom"/>
</dbReference>
<evidence type="ECO:0000313" key="7">
    <source>
        <dbReference type="Proteomes" id="UP000775213"/>
    </source>
</evidence>
<dbReference type="AlphaFoldDB" id="A0AAV7G056"/>
<evidence type="ECO:0000256" key="1">
    <source>
        <dbReference type="ARBA" id="ARBA00004251"/>
    </source>
</evidence>
<name>A0AAV7G056_DENCH</name>
<evidence type="ECO:0000256" key="3">
    <source>
        <dbReference type="ARBA" id="ARBA00022475"/>
    </source>
</evidence>
<dbReference type="GO" id="GO:0005886">
    <property type="term" value="C:plasma membrane"/>
    <property type="evidence" value="ECO:0007669"/>
    <property type="project" value="UniProtKB-SubCell"/>
</dbReference>
<keyword evidence="4" id="KW-0430">Lectin</keyword>
<dbReference type="CDD" id="cd06899">
    <property type="entry name" value="lectin_legume_LecRK_Arcelin_ConA"/>
    <property type="match status" value="1"/>
</dbReference>
<dbReference type="Proteomes" id="UP000775213">
    <property type="component" value="Unassembled WGS sequence"/>
</dbReference>
<comment type="similarity">
    <text evidence="2">Belongs to the leguminous lectin family.</text>
</comment>
<reference evidence="6 7" key="1">
    <citation type="journal article" date="2021" name="Hortic Res">
        <title>Chromosome-scale assembly of the Dendrobium chrysotoxum genome enhances the understanding of orchid evolution.</title>
        <authorList>
            <person name="Zhang Y."/>
            <person name="Zhang G.Q."/>
            <person name="Zhang D."/>
            <person name="Liu X.D."/>
            <person name="Xu X.Y."/>
            <person name="Sun W.H."/>
            <person name="Yu X."/>
            <person name="Zhu X."/>
            <person name="Wang Z.W."/>
            <person name="Zhao X."/>
            <person name="Zhong W.Y."/>
            <person name="Chen H."/>
            <person name="Yin W.L."/>
            <person name="Huang T."/>
            <person name="Niu S.C."/>
            <person name="Liu Z.J."/>
        </authorList>
    </citation>
    <scope>NUCLEOTIDE SEQUENCE [LARGE SCALE GENOMIC DNA]</scope>
    <source>
        <strain evidence="6">Lindl</strain>
    </source>
</reference>
<feature type="domain" description="Legume lectin" evidence="5">
    <location>
        <begin position="72"/>
        <end position="272"/>
    </location>
</feature>
<dbReference type="Pfam" id="PF00139">
    <property type="entry name" value="Lectin_legB"/>
    <property type="match status" value="1"/>
</dbReference>
<keyword evidence="7" id="KW-1185">Reference proteome</keyword>
<dbReference type="PANTHER" id="PTHR32401:SF50">
    <property type="entry name" value="OS07G0133000 PROTEIN"/>
    <property type="match status" value="1"/>
</dbReference>
<comment type="subcellular location">
    <subcellularLocation>
        <location evidence="1">Cell membrane</location>
        <topology evidence="1">Single-pass type I membrane protein</topology>
    </subcellularLocation>
</comment>
<keyword evidence="3" id="KW-1003">Cell membrane</keyword>
<organism evidence="6 7">
    <name type="scientific">Dendrobium chrysotoxum</name>
    <name type="common">Orchid</name>
    <dbReference type="NCBI Taxonomy" id="161865"/>
    <lineage>
        <taxon>Eukaryota</taxon>
        <taxon>Viridiplantae</taxon>
        <taxon>Streptophyta</taxon>
        <taxon>Embryophyta</taxon>
        <taxon>Tracheophyta</taxon>
        <taxon>Spermatophyta</taxon>
        <taxon>Magnoliopsida</taxon>
        <taxon>Liliopsida</taxon>
        <taxon>Asparagales</taxon>
        <taxon>Orchidaceae</taxon>
        <taxon>Epidendroideae</taxon>
        <taxon>Malaxideae</taxon>
        <taxon>Dendrobiinae</taxon>
        <taxon>Dendrobium</taxon>
    </lineage>
</organism>
<proteinExistence type="inferred from homology"/>
<evidence type="ECO:0000259" key="5">
    <source>
        <dbReference type="Pfam" id="PF00139"/>
    </source>
</evidence>
<accession>A0AAV7G056</accession>
<dbReference type="SUPFAM" id="SSF49899">
    <property type="entry name" value="Concanavalin A-like lectins/glucanases"/>
    <property type="match status" value="1"/>
</dbReference>